<reference evidence="2" key="1">
    <citation type="submission" date="2022-03" db="EMBL/GenBank/DDBJ databases">
        <title>A functionally conserved STORR gene fusion in Papaver species that diverged 16.8 million years ago.</title>
        <authorList>
            <person name="Catania T."/>
        </authorList>
    </citation>
    <scope>NUCLEOTIDE SEQUENCE</scope>
    <source>
        <strain evidence="2">S-191538</strain>
    </source>
</reference>
<dbReference type="AlphaFoldDB" id="A0AA42B0H5"/>
<feature type="region of interest" description="Disordered" evidence="1">
    <location>
        <begin position="489"/>
        <end position="529"/>
    </location>
</feature>
<keyword evidence="3" id="KW-1185">Reference proteome</keyword>
<evidence type="ECO:0000313" key="3">
    <source>
        <dbReference type="Proteomes" id="UP001177140"/>
    </source>
</evidence>
<sequence length="795" mass="88711">MVSKIIHVNSLGRTAFKCKRLKSIYDSEDSKNIFYLKQKPAISSGSPFKSDRLKTEKIMGNCEEISEKTMGECEDISLGEIKRRCKAKRRNFTVQTIHDRLKTEKTMSDCEEISEKTMNDCEDISLGEIKRRCKAKRRNFTVPKIHDRLKTEKTMGDCEEISEKTMDDCEDISLGEIKRRCKAKRRKFTVLKIHDNDTSCSRSDIFSEASYTVVEHMEDEVDLEGSARNIHTNSDVRISEFLNDVASLAEGKTSPTKAYSTSLCIVREPILGGLVELPQNRSQNYPSHVLELKNEGLSISHAAIAKDVDFQQLRSYDSPSFLVLETRNDGLSISYSEIAKGATNVKLQQLSSQDYPSSPELDSKNEAISVNDADVKGISNVPLKLVGSNDFPFPARAELGAIEDYIFIPENKIESDSISTDPMSVSQKTEVLAESVFPGAEISRSGQVECCSKGITFLVNIDTATHMSESDSKEDQTFTEEDNVVNAGINFPSSQISSPCSSLGTDSDSVGHHSPTGQPVRRSSSPTTDEPVADVIEVLDCSSITASYASNRFANVELLEDHHGRKLDYSSKPLFSARKAISPSSQEKLLQAIDADVLHDKRMRSTIRIKRSKVKFNTNVLEKRKIMKNGFAPFIPKSILKAECAPVATCADKAVAFTQRQMLDIEGLAMMLMKHLKSMKEVVEQSLQFSSAQLRYNIKKIRVTTENATKAEKTTKKWLSMMSKDCNRFCNILKTTEKKAASASSLPSSYVVHKKRRRLTFADETGGTLCHVRIIEDNQASLLDLENKTAITKTM</sequence>
<feature type="compositionally biased region" description="Polar residues" evidence="1">
    <location>
        <begin position="515"/>
        <end position="528"/>
    </location>
</feature>
<feature type="compositionally biased region" description="Low complexity" evidence="1">
    <location>
        <begin position="493"/>
        <end position="502"/>
    </location>
</feature>
<gene>
    <name evidence="2" type="ORF">MKW94_003919</name>
</gene>
<dbReference type="PANTHER" id="PTHR34461:SF2">
    <property type="entry name" value="EXPRESSED PROTEIN"/>
    <property type="match status" value="1"/>
</dbReference>
<name>A0AA42B0H5_PAPNU</name>
<dbReference type="PANTHER" id="PTHR34461">
    <property type="entry name" value="EXPRESSED PROTEIN"/>
    <property type="match status" value="1"/>
</dbReference>
<accession>A0AA42B0H5</accession>
<dbReference type="EMBL" id="JAJJMA010287994">
    <property type="protein sequence ID" value="MCL7046978.1"/>
    <property type="molecule type" value="Genomic_DNA"/>
</dbReference>
<organism evidence="2 3">
    <name type="scientific">Papaver nudicaule</name>
    <name type="common">Iceland poppy</name>
    <dbReference type="NCBI Taxonomy" id="74823"/>
    <lineage>
        <taxon>Eukaryota</taxon>
        <taxon>Viridiplantae</taxon>
        <taxon>Streptophyta</taxon>
        <taxon>Embryophyta</taxon>
        <taxon>Tracheophyta</taxon>
        <taxon>Spermatophyta</taxon>
        <taxon>Magnoliopsida</taxon>
        <taxon>Ranunculales</taxon>
        <taxon>Papaveraceae</taxon>
        <taxon>Papaveroideae</taxon>
        <taxon>Papaver</taxon>
    </lineage>
</organism>
<evidence type="ECO:0000256" key="1">
    <source>
        <dbReference type="SAM" id="MobiDB-lite"/>
    </source>
</evidence>
<proteinExistence type="predicted"/>
<comment type="caution">
    <text evidence="2">The sequence shown here is derived from an EMBL/GenBank/DDBJ whole genome shotgun (WGS) entry which is preliminary data.</text>
</comment>
<dbReference type="Proteomes" id="UP001177140">
    <property type="component" value="Unassembled WGS sequence"/>
</dbReference>
<protein>
    <submittedName>
        <fullName evidence="2">Uncharacterized protein</fullName>
    </submittedName>
</protein>
<evidence type="ECO:0000313" key="2">
    <source>
        <dbReference type="EMBL" id="MCL7046978.1"/>
    </source>
</evidence>